<gene>
    <name evidence="1" type="ORF">F5X71_08490</name>
</gene>
<name>A0A6G9XN60_NOCBR</name>
<protein>
    <submittedName>
        <fullName evidence="1">Uncharacterized protein</fullName>
    </submittedName>
</protein>
<evidence type="ECO:0000313" key="2">
    <source>
        <dbReference type="Proteomes" id="UP000501705"/>
    </source>
</evidence>
<dbReference type="RefSeq" id="WP_238815788.1">
    <property type="nucleotide sequence ID" value="NZ_CP046171.1"/>
</dbReference>
<accession>A0A6G9XN60</accession>
<organism evidence="1 2">
    <name type="scientific">Nocardia brasiliensis</name>
    <dbReference type="NCBI Taxonomy" id="37326"/>
    <lineage>
        <taxon>Bacteria</taxon>
        <taxon>Bacillati</taxon>
        <taxon>Actinomycetota</taxon>
        <taxon>Actinomycetes</taxon>
        <taxon>Mycobacteriales</taxon>
        <taxon>Nocardiaceae</taxon>
        <taxon>Nocardia</taxon>
    </lineage>
</organism>
<dbReference type="EMBL" id="CP046171">
    <property type="protein sequence ID" value="QIS02357.1"/>
    <property type="molecule type" value="Genomic_DNA"/>
</dbReference>
<dbReference type="AlphaFoldDB" id="A0A6G9XN60"/>
<sequence>MIVAAKAMVLRGRAEAVLTLLDDAESLIDGSVDYDEFSRRVDEVDEQDMIIEGAAQAGGFDVPSTPAKAVDLANSQVRAARKTLADAPLSASEVRARQRRCKELLAEIRTVRKSLL</sequence>
<dbReference type="Proteomes" id="UP000501705">
    <property type="component" value="Chromosome"/>
</dbReference>
<evidence type="ECO:0000313" key="1">
    <source>
        <dbReference type="EMBL" id="QIS02357.1"/>
    </source>
</evidence>
<proteinExistence type="predicted"/>
<reference evidence="1 2" key="1">
    <citation type="journal article" date="2019" name="ACS Chem. Biol.">
        <title>Identification and Mobilization of a Cryptic Antibiotic Biosynthesis Gene Locus from a Human-Pathogenic Nocardia Isolate.</title>
        <authorList>
            <person name="Herisse M."/>
            <person name="Ishida K."/>
            <person name="Porter J.L."/>
            <person name="Howden B."/>
            <person name="Hertweck C."/>
            <person name="Stinear T.P."/>
            <person name="Pidot S.J."/>
        </authorList>
    </citation>
    <scope>NUCLEOTIDE SEQUENCE [LARGE SCALE GENOMIC DNA]</scope>
    <source>
        <strain evidence="1 2">AUSMDU00024985</strain>
    </source>
</reference>